<name>A0A9X4D419_9PSED</name>
<dbReference type="Pfam" id="PF10948">
    <property type="entry name" value="DUF2635"/>
    <property type="match status" value="1"/>
</dbReference>
<dbReference type="EMBL" id="JANIAN010000043">
    <property type="protein sequence ID" value="MDD2109294.1"/>
    <property type="molecule type" value="Genomic_DNA"/>
</dbReference>
<dbReference type="Proteomes" id="UP001150678">
    <property type="component" value="Unassembled WGS sequence"/>
</dbReference>
<organism evidence="1 2">
    <name type="scientific">Pseudomonas asiatica</name>
    <dbReference type="NCBI Taxonomy" id="2219225"/>
    <lineage>
        <taxon>Bacteria</taxon>
        <taxon>Pseudomonadati</taxon>
        <taxon>Pseudomonadota</taxon>
        <taxon>Gammaproteobacteria</taxon>
        <taxon>Pseudomonadales</taxon>
        <taxon>Pseudomonadaceae</taxon>
        <taxon>Pseudomonas</taxon>
    </lineage>
</organism>
<comment type="caution">
    <text evidence="1">The sequence shown here is derived from an EMBL/GenBank/DDBJ whole genome shotgun (WGS) entry which is preliminary data.</text>
</comment>
<dbReference type="InterPro" id="IPR024400">
    <property type="entry name" value="DUF2635"/>
</dbReference>
<evidence type="ECO:0000313" key="2">
    <source>
        <dbReference type="Proteomes" id="UP001150678"/>
    </source>
</evidence>
<dbReference type="RefSeq" id="WP_274079712.1">
    <property type="nucleotide sequence ID" value="NZ_JANIAN010000043.1"/>
</dbReference>
<gene>
    <name evidence="1" type="ORF">NP533_24225</name>
</gene>
<reference evidence="1" key="1">
    <citation type="submission" date="2022-07" db="EMBL/GenBank/DDBJ databases">
        <title>Multi-strain Analysis of Pseudomonas putida Reveals Metabolic and Genetic Diversity.</title>
        <authorList>
            <person name="Monk J.M."/>
        </authorList>
    </citation>
    <scope>NUCLEOTIDE SEQUENCE</scope>
    <source>
        <strain evidence="1">17514</strain>
    </source>
</reference>
<sequence>MTTRVLVKPVEGRLVRIPGTYEALPVDGKPLELSSYWIRKEAAGDVVFATEQAAGQAQTPRGEKQ</sequence>
<evidence type="ECO:0000313" key="1">
    <source>
        <dbReference type="EMBL" id="MDD2109294.1"/>
    </source>
</evidence>
<proteinExistence type="predicted"/>
<accession>A0A9X4D419</accession>
<protein>
    <submittedName>
        <fullName evidence="1">DUF2635 domain-containing protein</fullName>
    </submittedName>
</protein>
<dbReference type="AlphaFoldDB" id="A0A9X4D419"/>